<evidence type="ECO:0000256" key="1">
    <source>
        <dbReference type="SAM" id="MobiDB-lite"/>
    </source>
</evidence>
<name>A0A0K1Q806_9BACT</name>
<organism evidence="2 3">
    <name type="scientific">Labilithrix luteola</name>
    <dbReference type="NCBI Taxonomy" id="1391654"/>
    <lineage>
        <taxon>Bacteria</taxon>
        <taxon>Pseudomonadati</taxon>
        <taxon>Myxococcota</taxon>
        <taxon>Polyangia</taxon>
        <taxon>Polyangiales</taxon>
        <taxon>Labilitrichaceae</taxon>
        <taxon>Labilithrix</taxon>
    </lineage>
</organism>
<accession>A0A0K1Q806</accession>
<dbReference type="PROSITE" id="PS51257">
    <property type="entry name" value="PROKAR_LIPOPROTEIN"/>
    <property type="match status" value="1"/>
</dbReference>
<evidence type="ECO:0000313" key="2">
    <source>
        <dbReference type="EMBL" id="AKV01859.1"/>
    </source>
</evidence>
<feature type="region of interest" description="Disordered" evidence="1">
    <location>
        <begin position="33"/>
        <end position="63"/>
    </location>
</feature>
<dbReference type="STRING" id="1391654.AKJ09_08522"/>
<reference evidence="2 3" key="1">
    <citation type="submission" date="2015-08" db="EMBL/GenBank/DDBJ databases">
        <authorList>
            <person name="Babu N.S."/>
            <person name="Beckwith C.J."/>
            <person name="Beseler K.G."/>
            <person name="Brison A."/>
            <person name="Carone J.V."/>
            <person name="Caskin T.P."/>
            <person name="Diamond M."/>
            <person name="Durham M.E."/>
            <person name="Foxe J.M."/>
            <person name="Go M."/>
            <person name="Henderson B.A."/>
            <person name="Jones I.B."/>
            <person name="McGettigan J.A."/>
            <person name="Micheletti S.J."/>
            <person name="Nasrallah M.E."/>
            <person name="Ortiz D."/>
            <person name="Piller C.R."/>
            <person name="Privatt S.R."/>
            <person name="Schneider S.L."/>
            <person name="Sharp S."/>
            <person name="Smith T.C."/>
            <person name="Stanton J.D."/>
            <person name="Ullery H.E."/>
            <person name="Wilson R.J."/>
            <person name="Serrano M.G."/>
            <person name="Buck G."/>
            <person name="Lee V."/>
            <person name="Wang Y."/>
            <person name="Carvalho R."/>
            <person name="Voegtly L."/>
            <person name="Shi R."/>
            <person name="Duckworth R."/>
            <person name="Johnson A."/>
            <person name="Loviza R."/>
            <person name="Walstead R."/>
            <person name="Shah Z."/>
            <person name="Kiflezghi M."/>
            <person name="Wade K."/>
            <person name="Ball S.L."/>
            <person name="Bradley K.W."/>
            <person name="Asai D.J."/>
            <person name="Bowman C.A."/>
            <person name="Russell D.A."/>
            <person name="Pope W.H."/>
            <person name="Jacobs-Sera D."/>
            <person name="Hendrix R.W."/>
            <person name="Hatfull G.F."/>
        </authorList>
    </citation>
    <scope>NUCLEOTIDE SEQUENCE [LARGE SCALE GENOMIC DNA]</scope>
    <source>
        <strain evidence="2 3">DSM 27648</strain>
    </source>
</reference>
<proteinExistence type="predicted"/>
<sequence>MRRAFLLAAGGMFVTFGVVAGCSLGLDESLIDRPDGGGPGLVSEQDGSSDPSTDGSPPIHTPDGGVCTTDDECTTTDGCLKGKCDLTRKTCVFDVCKPSACNSAKCDVAAKTCGAPAAHPYHAGSFQVGAGIGCGGALGRCFAAVYPYLFVGTPNGVVAFRASNPAATEGEKVPLVGLGFLPGQIVASGNRVFFLGGAGGAAPSSRVQIAWLDVPADPFAAKLTATTVLVSLNRPPGEGLTLVPRANSTALLLSLSREASFPSVSIEPPFVEPAELSATPITFSAGMSPVAMSGTRLILQSFAPNGTASFSFVNGAGSPSPQNAGDVALPDAGIVYPPQVMATSPDGALFWNVASLTGAPNPPSPDPQPNIRAARAHFLVGDGNANFDVGPAFDVEVYNAPGVTAGFGAGVVGPAAMLDGKTAIVTTATAGNLAQTSVVFAKKEPLGLLKNDDGSVRRHVLTLPVNELAAAGSNGIGYLLSVDSPTAATIYTFDPACAP</sequence>
<feature type="compositionally biased region" description="Low complexity" evidence="1">
    <location>
        <begin position="46"/>
        <end position="63"/>
    </location>
</feature>
<evidence type="ECO:0000313" key="3">
    <source>
        <dbReference type="Proteomes" id="UP000064967"/>
    </source>
</evidence>
<dbReference type="EMBL" id="CP012333">
    <property type="protein sequence ID" value="AKV01859.1"/>
    <property type="molecule type" value="Genomic_DNA"/>
</dbReference>
<dbReference type="RefSeq" id="WP_146652879.1">
    <property type="nucleotide sequence ID" value="NZ_CP012333.1"/>
</dbReference>
<dbReference type="Proteomes" id="UP000064967">
    <property type="component" value="Chromosome"/>
</dbReference>
<keyword evidence="3" id="KW-1185">Reference proteome</keyword>
<protein>
    <submittedName>
        <fullName evidence="2">Uncharacterized protein</fullName>
    </submittedName>
</protein>
<gene>
    <name evidence="2" type="ORF">AKJ09_08522</name>
</gene>
<dbReference type="AlphaFoldDB" id="A0A0K1Q806"/>
<dbReference type="KEGG" id="llu:AKJ09_08522"/>